<organism evidence="2 3">
    <name type="scientific">Halanaerobium congolense</name>
    <dbReference type="NCBI Taxonomy" id="54121"/>
    <lineage>
        <taxon>Bacteria</taxon>
        <taxon>Bacillati</taxon>
        <taxon>Bacillota</taxon>
        <taxon>Clostridia</taxon>
        <taxon>Halanaerobiales</taxon>
        <taxon>Halanaerobiaceae</taxon>
        <taxon>Halanaerobium</taxon>
    </lineage>
</organism>
<dbReference type="SMART" id="SM00901">
    <property type="entry name" value="FRG"/>
    <property type="match status" value="1"/>
</dbReference>
<comment type="caution">
    <text evidence="2">The sequence shown here is derived from an EMBL/GenBank/DDBJ whole genome shotgun (WGS) entry which is preliminary data.</text>
</comment>
<dbReference type="GeneID" id="57013028"/>
<name>A0A4R8GMZ4_9FIRM</name>
<feature type="domain" description="FRG" evidence="1">
    <location>
        <begin position="77"/>
        <end position="188"/>
    </location>
</feature>
<dbReference type="Pfam" id="PF08867">
    <property type="entry name" value="FRG"/>
    <property type="match status" value="1"/>
</dbReference>
<dbReference type="InterPro" id="IPR014966">
    <property type="entry name" value="FRG-dom"/>
</dbReference>
<reference evidence="2 3" key="1">
    <citation type="submission" date="2019-03" db="EMBL/GenBank/DDBJ databases">
        <title>Subsurface microbial communities from deep shales in Ohio and West Virginia, USA.</title>
        <authorList>
            <person name="Wrighton K."/>
        </authorList>
    </citation>
    <scope>NUCLEOTIDE SEQUENCE [LARGE SCALE GENOMIC DNA]</scope>
    <source>
        <strain evidence="2 3">DSMZ 11287</strain>
    </source>
</reference>
<evidence type="ECO:0000313" key="3">
    <source>
        <dbReference type="Proteomes" id="UP000295472"/>
    </source>
</evidence>
<gene>
    <name evidence="2" type="ORF">C7954_11948</name>
</gene>
<sequence length="385" mass="44438">MTKKVIKLDKLKRTIALQQEYKERNKNVSTARRATMASKDVFPLGRNAREDLYADLFTNGSTVRYPHGIVVKYGMNSPIKTFYRGEAKDYSRKNNGSKCRSSLGRELAGLETEAERELEFFTAQLKIIAFSNMINELKHNLDWNYCDIFSYVIAQHYGIRTQYLDITDDLAVALFFACCKHMGNGKYQPVSKRDIRENDFGSHAVLYKRVDDLTINLKAEKKVKDVLPIGYQPFTRCYKQRGYFIDTMKLGDIVNYDLAADHGFEKLYFKRTPEFAAEIYELFDGGRELFHDRSMELLSGLIDEIKTGDSFSEDSFDKAYDNFGVIKSKDWWLTKLAAYGTEVGEPALELSDDLKTKIDDSWDIKEFVDQERLAIGGRMVYYPPD</sequence>
<proteinExistence type="predicted"/>
<dbReference type="EMBL" id="SOEF01000019">
    <property type="protein sequence ID" value="TDX42937.1"/>
    <property type="molecule type" value="Genomic_DNA"/>
</dbReference>
<dbReference type="Proteomes" id="UP000295472">
    <property type="component" value="Unassembled WGS sequence"/>
</dbReference>
<accession>A0A4R8GMZ4</accession>
<evidence type="ECO:0000313" key="2">
    <source>
        <dbReference type="EMBL" id="TDX42937.1"/>
    </source>
</evidence>
<dbReference type="AlphaFoldDB" id="A0A4R8GMZ4"/>
<dbReference type="RefSeq" id="WP_134059446.1">
    <property type="nucleotide sequence ID" value="NZ_SOEF01000019.1"/>
</dbReference>
<protein>
    <submittedName>
        <fullName evidence="2">FRG domain-containing protein</fullName>
    </submittedName>
</protein>
<evidence type="ECO:0000259" key="1">
    <source>
        <dbReference type="SMART" id="SM00901"/>
    </source>
</evidence>